<dbReference type="AlphaFoldDB" id="B0KFG6"/>
<evidence type="ECO:0008006" key="4">
    <source>
        <dbReference type="Google" id="ProtNLM"/>
    </source>
</evidence>
<dbReference type="InterPro" id="IPR018691">
    <property type="entry name" value="DUF2188"/>
</dbReference>
<protein>
    <recommendedName>
        <fullName evidence="4">DUF2188 domain-containing protein</fullName>
    </recommendedName>
</protein>
<dbReference type="EMBL" id="CP000926">
    <property type="protein sequence ID" value="ABY98889.1"/>
    <property type="molecule type" value="Genomic_DNA"/>
</dbReference>
<sequence>MTLMPRMRLRLKKTFRTMANPFREENQLMDSYHLSPTSDGWELKKVGAERASKRAATKQELVSVLADVFEGKTASVKIHKADGTLKEERPYPRSADPRRSKG</sequence>
<dbReference type="eggNOG" id="ENOG5031CFW">
    <property type="taxonomic scope" value="Bacteria"/>
</dbReference>
<dbReference type="Proteomes" id="UP000002157">
    <property type="component" value="Chromosome"/>
</dbReference>
<dbReference type="Pfam" id="PF09954">
    <property type="entry name" value="DUF2188"/>
    <property type="match status" value="1"/>
</dbReference>
<evidence type="ECO:0000313" key="3">
    <source>
        <dbReference type="Proteomes" id="UP000002157"/>
    </source>
</evidence>
<organism evidence="2 3">
    <name type="scientific">Pseudomonas putida (strain GB-1)</name>
    <dbReference type="NCBI Taxonomy" id="76869"/>
    <lineage>
        <taxon>Bacteria</taxon>
        <taxon>Pseudomonadati</taxon>
        <taxon>Pseudomonadota</taxon>
        <taxon>Gammaproteobacteria</taxon>
        <taxon>Pseudomonadales</taxon>
        <taxon>Pseudomonadaceae</taxon>
        <taxon>Pseudomonas</taxon>
    </lineage>
</organism>
<evidence type="ECO:0000256" key="1">
    <source>
        <dbReference type="SAM" id="MobiDB-lite"/>
    </source>
</evidence>
<dbReference type="KEGG" id="ppg:PputGB1_2997"/>
<dbReference type="HOGENOM" id="CLU_179056_1_0_6"/>
<evidence type="ECO:0000313" key="2">
    <source>
        <dbReference type="EMBL" id="ABY98889.1"/>
    </source>
</evidence>
<proteinExistence type="predicted"/>
<gene>
    <name evidence="2" type="ordered locus">PputGB1_2997</name>
</gene>
<reference evidence="2 3" key="1">
    <citation type="submission" date="2008-01" db="EMBL/GenBank/DDBJ databases">
        <title>Complete sequence of Pseudomonas putida GB-1.</title>
        <authorList>
            <consortium name="US DOE Joint Genome Institute"/>
            <person name="Copeland A."/>
            <person name="Lucas S."/>
            <person name="Lapidus A."/>
            <person name="Barry K."/>
            <person name="Glavina del Rio T."/>
            <person name="Dalin E."/>
            <person name="Tice H."/>
            <person name="Pitluck S."/>
            <person name="Bruce D."/>
            <person name="Goodwin L."/>
            <person name="Chertkov O."/>
            <person name="Brettin T."/>
            <person name="Detter J.C."/>
            <person name="Han C."/>
            <person name="Kuske C.R."/>
            <person name="Schmutz J."/>
            <person name="Larimer F."/>
            <person name="Land M."/>
            <person name="Hauser L."/>
            <person name="Kyrpides N."/>
            <person name="Kim E."/>
            <person name="McCarthy J.K."/>
            <person name="Richardson P."/>
        </authorList>
    </citation>
    <scope>NUCLEOTIDE SEQUENCE [LARGE SCALE GENOMIC DNA]</scope>
    <source>
        <strain evidence="2 3">GB-1</strain>
    </source>
</reference>
<accession>B0KFG6</accession>
<feature type="region of interest" description="Disordered" evidence="1">
    <location>
        <begin position="79"/>
        <end position="102"/>
    </location>
</feature>
<name>B0KFG6_PSEPG</name>